<evidence type="ECO:0000313" key="11">
    <source>
        <dbReference type="EMBL" id="OAD60846.1"/>
    </source>
</evidence>
<comment type="function">
    <text evidence="8">Induces production of reactive oxygen species (ROS) which are necessary for cell proliferation. May play a role in inducing oxidative DNA damage and replicative senescence. May play a role in the coordination of mitochondrial morphology and cell proliferation.</text>
</comment>
<dbReference type="OrthoDB" id="5409308at2759"/>
<evidence type="ECO:0000256" key="8">
    <source>
        <dbReference type="ARBA" id="ARBA00025243"/>
    </source>
</evidence>
<evidence type="ECO:0000256" key="10">
    <source>
        <dbReference type="SAM" id="Phobius"/>
    </source>
</evidence>
<organism evidence="11 12">
    <name type="scientific">Eufriesea mexicana</name>
    <dbReference type="NCBI Taxonomy" id="516756"/>
    <lineage>
        <taxon>Eukaryota</taxon>
        <taxon>Metazoa</taxon>
        <taxon>Ecdysozoa</taxon>
        <taxon>Arthropoda</taxon>
        <taxon>Hexapoda</taxon>
        <taxon>Insecta</taxon>
        <taxon>Pterygota</taxon>
        <taxon>Neoptera</taxon>
        <taxon>Endopterygota</taxon>
        <taxon>Hymenoptera</taxon>
        <taxon>Apocrita</taxon>
        <taxon>Aculeata</taxon>
        <taxon>Apoidea</taxon>
        <taxon>Anthophila</taxon>
        <taxon>Apidae</taxon>
        <taxon>Eufriesea</taxon>
    </lineage>
</organism>
<dbReference type="SMART" id="SM01378">
    <property type="entry name" value="Romo1"/>
    <property type="match status" value="1"/>
</dbReference>
<evidence type="ECO:0000256" key="3">
    <source>
        <dbReference type="ARBA" id="ARBA00016275"/>
    </source>
</evidence>
<dbReference type="InterPro" id="IPR018450">
    <property type="entry name" value="Romo1/Mgr2"/>
</dbReference>
<comment type="similarity">
    <text evidence="2">Belongs to the MGR2 family.</text>
</comment>
<dbReference type="GO" id="GO:0030150">
    <property type="term" value="P:protein import into mitochondrial matrix"/>
    <property type="evidence" value="ECO:0007669"/>
    <property type="project" value="TreeGrafter"/>
</dbReference>
<dbReference type="GO" id="GO:0045039">
    <property type="term" value="P:protein insertion into mitochondrial inner membrane"/>
    <property type="evidence" value="ECO:0007669"/>
    <property type="project" value="TreeGrafter"/>
</dbReference>
<dbReference type="PANTHER" id="PTHR28525">
    <property type="entry name" value="REACTIVE OXYGEN SPECIES MODULATOR 1"/>
    <property type="match status" value="1"/>
</dbReference>
<dbReference type="GO" id="GO:0005744">
    <property type="term" value="C:TIM23 mitochondrial import inner membrane translocase complex"/>
    <property type="evidence" value="ECO:0007669"/>
    <property type="project" value="TreeGrafter"/>
</dbReference>
<dbReference type="AlphaFoldDB" id="A0A310STQ3"/>
<keyword evidence="6 10" id="KW-0472">Membrane</keyword>
<comment type="function">
    <text evidence="7">Has antibacterial activity against a variety of bacteria including S.aureus, P.aeruginosa and M.tuberculosis. Acts by inducing bacterial membrane breakage.</text>
</comment>
<evidence type="ECO:0000256" key="2">
    <source>
        <dbReference type="ARBA" id="ARBA00007839"/>
    </source>
</evidence>
<comment type="subcellular location">
    <subcellularLocation>
        <location evidence="1">Membrane</location>
    </subcellularLocation>
</comment>
<reference evidence="11 12" key="1">
    <citation type="submission" date="2015-07" db="EMBL/GenBank/DDBJ databases">
        <title>The genome of Eufriesea mexicana.</title>
        <authorList>
            <person name="Pan H."/>
            <person name="Kapheim K."/>
        </authorList>
    </citation>
    <scope>NUCLEOTIDE SEQUENCE [LARGE SCALE GENOMIC DNA]</scope>
    <source>
        <strain evidence="11">0111107269</strain>
        <tissue evidence="11">Whole body</tissue>
    </source>
</reference>
<keyword evidence="5 10" id="KW-1133">Transmembrane helix</keyword>
<evidence type="ECO:0000256" key="7">
    <source>
        <dbReference type="ARBA" id="ARBA00025225"/>
    </source>
</evidence>
<gene>
    <name evidence="11" type="ORF">WN48_04661</name>
</gene>
<dbReference type="Pfam" id="PF10247">
    <property type="entry name" value="Romo1"/>
    <property type="match status" value="1"/>
</dbReference>
<evidence type="ECO:0000256" key="1">
    <source>
        <dbReference type="ARBA" id="ARBA00004370"/>
    </source>
</evidence>
<dbReference type="PANTHER" id="PTHR28525:SF1">
    <property type="entry name" value="REACTIVE OXYGEN SPECIES MODULATOR 1"/>
    <property type="match status" value="1"/>
</dbReference>
<dbReference type="Proteomes" id="UP000250275">
    <property type="component" value="Unassembled WGS sequence"/>
</dbReference>
<accession>A0A310STQ3</accession>
<dbReference type="EMBL" id="KQ760343">
    <property type="protein sequence ID" value="OAD60846.1"/>
    <property type="molecule type" value="Genomic_DNA"/>
</dbReference>
<keyword evidence="4 10" id="KW-0812">Transmembrane</keyword>
<evidence type="ECO:0000256" key="6">
    <source>
        <dbReference type="ARBA" id="ARBA00023136"/>
    </source>
</evidence>
<name>A0A310STQ3_9HYME</name>
<evidence type="ECO:0000313" key="12">
    <source>
        <dbReference type="Proteomes" id="UP000250275"/>
    </source>
</evidence>
<evidence type="ECO:0000256" key="9">
    <source>
        <dbReference type="ARBA" id="ARBA00032686"/>
    </source>
</evidence>
<protein>
    <recommendedName>
        <fullName evidence="3">Reactive oxygen species modulator 1</fullName>
    </recommendedName>
    <alternativeName>
        <fullName evidence="9">Protein MGR2 homolog</fullName>
    </alternativeName>
</protein>
<feature type="transmembrane region" description="Helical" evidence="10">
    <location>
        <begin position="20"/>
        <end position="42"/>
    </location>
</feature>
<keyword evidence="12" id="KW-1185">Reference proteome</keyword>
<evidence type="ECO:0000256" key="4">
    <source>
        <dbReference type="ARBA" id="ARBA00022692"/>
    </source>
</evidence>
<sequence length="78" mass="8380">MPPVSNIYHQAPSCWDRVKQGFMIGFCVGMASGVIFGGYSVIRYGLRGKEMIRNLGKAVLQGSGTFGTFMAIGSGIRC</sequence>
<evidence type="ECO:0000256" key="5">
    <source>
        <dbReference type="ARBA" id="ARBA00022989"/>
    </source>
</evidence>
<proteinExistence type="inferred from homology"/>